<dbReference type="RefSeq" id="WP_095654765.1">
    <property type="nucleotide sequence ID" value="NZ_NPOA01000004.1"/>
</dbReference>
<proteinExistence type="predicted"/>
<evidence type="ECO:0000256" key="2">
    <source>
        <dbReference type="ARBA" id="ARBA00023172"/>
    </source>
</evidence>
<dbReference type="Gene3D" id="1.10.150.130">
    <property type="match status" value="1"/>
</dbReference>
<feature type="domain" description="Tyr recombinase" evidence="3">
    <location>
        <begin position="140"/>
        <end position="327"/>
    </location>
</feature>
<dbReference type="EMBL" id="NPOA01000004">
    <property type="protein sequence ID" value="PAV30163.1"/>
    <property type="molecule type" value="Genomic_DNA"/>
</dbReference>
<dbReference type="InterPro" id="IPR011010">
    <property type="entry name" value="DNA_brk_join_enz"/>
</dbReference>
<dbReference type="AlphaFoldDB" id="A0A2A2IGE4"/>
<dbReference type="PROSITE" id="PS51898">
    <property type="entry name" value="TYR_RECOMBINASE"/>
    <property type="match status" value="1"/>
</dbReference>
<comment type="caution">
    <text evidence="4">The sequence shown here is derived from an EMBL/GenBank/DDBJ whole genome shotgun (WGS) entry which is preliminary data.</text>
</comment>
<dbReference type="InterPro" id="IPR002104">
    <property type="entry name" value="Integrase_catalytic"/>
</dbReference>
<dbReference type="InterPro" id="IPR010998">
    <property type="entry name" value="Integrase_recombinase_N"/>
</dbReference>
<dbReference type="SUPFAM" id="SSF56349">
    <property type="entry name" value="DNA breaking-rejoining enzymes"/>
    <property type="match status" value="1"/>
</dbReference>
<dbReference type="Proteomes" id="UP000218887">
    <property type="component" value="Unassembled WGS sequence"/>
</dbReference>
<dbReference type="Gene3D" id="1.10.443.10">
    <property type="entry name" value="Intergrase catalytic core"/>
    <property type="match status" value="1"/>
</dbReference>
<dbReference type="GO" id="GO:0003677">
    <property type="term" value="F:DNA binding"/>
    <property type="evidence" value="ECO:0007669"/>
    <property type="project" value="UniProtKB-KW"/>
</dbReference>
<evidence type="ECO:0000256" key="1">
    <source>
        <dbReference type="ARBA" id="ARBA00023125"/>
    </source>
</evidence>
<evidence type="ECO:0000259" key="3">
    <source>
        <dbReference type="PROSITE" id="PS51898"/>
    </source>
</evidence>
<dbReference type="CDD" id="cd00397">
    <property type="entry name" value="DNA_BRE_C"/>
    <property type="match status" value="1"/>
</dbReference>
<evidence type="ECO:0000313" key="4">
    <source>
        <dbReference type="EMBL" id="PAV30163.1"/>
    </source>
</evidence>
<dbReference type="InterPro" id="IPR050090">
    <property type="entry name" value="Tyrosine_recombinase_XerCD"/>
</dbReference>
<keyword evidence="1" id="KW-0238">DNA-binding</keyword>
<organism evidence="4 5">
    <name type="scientific">Virgibacillus profundi</name>
    <dbReference type="NCBI Taxonomy" id="2024555"/>
    <lineage>
        <taxon>Bacteria</taxon>
        <taxon>Bacillati</taxon>
        <taxon>Bacillota</taxon>
        <taxon>Bacilli</taxon>
        <taxon>Bacillales</taxon>
        <taxon>Bacillaceae</taxon>
        <taxon>Virgibacillus</taxon>
    </lineage>
</organism>
<keyword evidence="5" id="KW-1185">Reference proteome</keyword>
<keyword evidence="2" id="KW-0233">DNA recombination</keyword>
<dbReference type="PANTHER" id="PTHR30349">
    <property type="entry name" value="PHAGE INTEGRASE-RELATED"/>
    <property type="match status" value="1"/>
</dbReference>
<dbReference type="GO" id="GO:0006310">
    <property type="term" value="P:DNA recombination"/>
    <property type="evidence" value="ECO:0007669"/>
    <property type="project" value="UniProtKB-KW"/>
</dbReference>
<gene>
    <name evidence="4" type="ORF">CIL05_06765</name>
</gene>
<sequence>MGKVKRVKYFTQEKRDKINPENIKKYEKYLRSSIIKNREVANSTYLVYKNYMSHFLVYLCEEWDNIDLYSEEFMEDAVDIMEGFIAFCQEVLYNNKKVINTKLSTVSSFYLWSLKRGLVDKHPFDKQLDRMKGASDEKIISSHYLDEEQVMEITLALDEETKKYDIQDRLIWGIMIDSANRVGAISLLTLSSLDLDNMLFEDIREKRGYRVEVVFEEYTKAIIEEWLAMRKEMDDLQVDSLFITKYKGEYRPMTKGTIQARIKRIGNILGIDDFRSHSIRKTTLNNIYEATGDLSLAASMGNHKSVETTRSAYIKPQTKADVRAKIAELRKKKNEEQIKDK</sequence>
<evidence type="ECO:0000313" key="5">
    <source>
        <dbReference type="Proteomes" id="UP000218887"/>
    </source>
</evidence>
<dbReference type="InterPro" id="IPR013762">
    <property type="entry name" value="Integrase-like_cat_sf"/>
</dbReference>
<reference evidence="4 5" key="1">
    <citation type="submission" date="2017-08" db="EMBL/GenBank/DDBJ databases">
        <title>Virgibacillus indicus sp. nov. and Virgibacillus profoundi sp. nov, two moderately halophilic bacteria isolated from marine sediment by using the Microfluidic Streak Plate.</title>
        <authorList>
            <person name="Xu B."/>
            <person name="Hu B."/>
            <person name="Wang J."/>
            <person name="Zhu Y."/>
            <person name="Huang L."/>
            <person name="Du W."/>
            <person name="Huang Y."/>
        </authorList>
    </citation>
    <scope>NUCLEOTIDE SEQUENCE [LARGE SCALE GENOMIC DNA]</scope>
    <source>
        <strain evidence="4 5">IO3-P3-H5</strain>
    </source>
</reference>
<dbReference type="Pfam" id="PF00589">
    <property type="entry name" value="Phage_integrase"/>
    <property type="match status" value="1"/>
</dbReference>
<accession>A0A2A2IGE4</accession>
<name>A0A2A2IGE4_9BACI</name>
<protein>
    <submittedName>
        <fullName evidence="4">Integrase</fullName>
    </submittedName>
</protein>
<dbReference type="GO" id="GO:0015074">
    <property type="term" value="P:DNA integration"/>
    <property type="evidence" value="ECO:0007669"/>
    <property type="project" value="InterPro"/>
</dbReference>
<dbReference type="OrthoDB" id="9803188at2"/>